<dbReference type="EMBL" id="NCKW01001991">
    <property type="protein sequence ID" value="POM78488.1"/>
    <property type="molecule type" value="Genomic_DNA"/>
</dbReference>
<gene>
    <name evidence="2" type="ORF">PHPALM_3975</name>
</gene>
<dbReference type="Proteomes" id="UP000237271">
    <property type="component" value="Unassembled WGS sequence"/>
</dbReference>
<protein>
    <recommendedName>
        <fullName evidence="1">PiggyBac transposable element-derived protein domain-containing protein</fullName>
    </recommendedName>
</protein>
<dbReference type="InterPro" id="IPR029526">
    <property type="entry name" value="PGBD"/>
</dbReference>
<comment type="caution">
    <text evidence="2">The sequence shown here is derived from an EMBL/GenBank/DDBJ whole genome shotgun (WGS) entry which is preliminary data.</text>
</comment>
<proteinExistence type="predicted"/>
<dbReference type="OrthoDB" id="10057240at2759"/>
<sequence>MAVGSLGDSFAPTGTFGCFNKRERFESIMLNLHFSDNIALAASTDKTWKVRPVVEILRHWLVNNPYYRFDETIIPSWNTYNPMHQFVKDKPPPLEGQAIHVVLCADNVLPQTSV</sequence>
<dbReference type="AlphaFoldDB" id="A0A2P4YL07"/>
<evidence type="ECO:0000313" key="2">
    <source>
        <dbReference type="EMBL" id="POM78488.1"/>
    </source>
</evidence>
<feature type="domain" description="PiggyBac transposable element-derived protein" evidence="1">
    <location>
        <begin position="21"/>
        <end position="106"/>
    </location>
</feature>
<evidence type="ECO:0000259" key="1">
    <source>
        <dbReference type="Pfam" id="PF13843"/>
    </source>
</evidence>
<organism evidence="2 3">
    <name type="scientific">Phytophthora palmivora</name>
    <dbReference type="NCBI Taxonomy" id="4796"/>
    <lineage>
        <taxon>Eukaryota</taxon>
        <taxon>Sar</taxon>
        <taxon>Stramenopiles</taxon>
        <taxon>Oomycota</taxon>
        <taxon>Peronosporomycetes</taxon>
        <taxon>Peronosporales</taxon>
        <taxon>Peronosporaceae</taxon>
        <taxon>Phytophthora</taxon>
    </lineage>
</organism>
<reference evidence="2 3" key="1">
    <citation type="journal article" date="2017" name="Genome Biol. Evol.">
        <title>Phytophthora megakarya and P. palmivora, closely related causal agents of cacao black pod rot, underwent increases in genome sizes and gene numbers by different mechanisms.</title>
        <authorList>
            <person name="Ali S.S."/>
            <person name="Shao J."/>
            <person name="Lary D.J."/>
            <person name="Kronmiller B."/>
            <person name="Shen D."/>
            <person name="Strem M.D."/>
            <person name="Amoako-Attah I."/>
            <person name="Akrofi A.Y."/>
            <person name="Begoude B.A."/>
            <person name="Ten Hoopen G.M."/>
            <person name="Coulibaly K."/>
            <person name="Kebe B.I."/>
            <person name="Melnick R.L."/>
            <person name="Guiltinan M.J."/>
            <person name="Tyler B.M."/>
            <person name="Meinhardt L.W."/>
            <person name="Bailey B.A."/>
        </authorList>
    </citation>
    <scope>NUCLEOTIDE SEQUENCE [LARGE SCALE GENOMIC DNA]</scope>
    <source>
        <strain evidence="3">sbr112.9</strain>
    </source>
</reference>
<name>A0A2P4YL07_9STRA</name>
<evidence type="ECO:0000313" key="3">
    <source>
        <dbReference type="Proteomes" id="UP000237271"/>
    </source>
</evidence>
<keyword evidence="3" id="KW-1185">Reference proteome</keyword>
<dbReference type="Pfam" id="PF13843">
    <property type="entry name" value="DDE_Tnp_1_7"/>
    <property type="match status" value="1"/>
</dbReference>
<accession>A0A2P4YL07</accession>